<dbReference type="AlphaFoldDB" id="A0A8T0N6W5"/>
<gene>
    <name evidence="2" type="ORF">PVAP13_9KG393608</name>
</gene>
<organism evidence="2 3">
    <name type="scientific">Panicum virgatum</name>
    <name type="common">Blackwell switchgrass</name>
    <dbReference type="NCBI Taxonomy" id="38727"/>
    <lineage>
        <taxon>Eukaryota</taxon>
        <taxon>Viridiplantae</taxon>
        <taxon>Streptophyta</taxon>
        <taxon>Embryophyta</taxon>
        <taxon>Tracheophyta</taxon>
        <taxon>Spermatophyta</taxon>
        <taxon>Magnoliopsida</taxon>
        <taxon>Liliopsida</taxon>
        <taxon>Poales</taxon>
        <taxon>Poaceae</taxon>
        <taxon>PACMAD clade</taxon>
        <taxon>Panicoideae</taxon>
        <taxon>Panicodae</taxon>
        <taxon>Paniceae</taxon>
        <taxon>Panicinae</taxon>
        <taxon>Panicum</taxon>
        <taxon>Panicum sect. Hiantes</taxon>
    </lineage>
</organism>
<dbReference type="EMBL" id="CM029053">
    <property type="protein sequence ID" value="KAG2544917.1"/>
    <property type="molecule type" value="Genomic_DNA"/>
</dbReference>
<comment type="caution">
    <text evidence="2">The sequence shown here is derived from an EMBL/GenBank/DDBJ whole genome shotgun (WGS) entry which is preliminary data.</text>
</comment>
<evidence type="ECO:0000313" key="3">
    <source>
        <dbReference type="Proteomes" id="UP000823388"/>
    </source>
</evidence>
<name>A0A8T0N6W5_PANVG</name>
<feature type="region of interest" description="Disordered" evidence="1">
    <location>
        <begin position="57"/>
        <end position="95"/>
    </location>
</feature>
<evidence type="ECO:0000313" key="2">
    <source>
        <dbReference type="EMBL" id="KAG2544917.1"/>
    </source>
</evidence>
<evidence type="ECO:0000256" key="1">
    <source>
        <dbReference type="SAM" id="MobiDB-lite"/>
    </source>
</evidence>
<reference evidence="2" key="1">
    <citation type="submission" date="2020-05" db="EMBL/GenBank/DDBJ databases">
        <title>WGS assembly of Panicum virgatum.</title>
        <authorList>
            <person name="Lovell J.T."/>
            <person name="Jenkins J."/>
            <person name="Shu S."/>
            <person name="Juenger T.E."/>
            <person name="Schmutz J."/>
        </authorList>
    </citation>
    <scope>NUCLEOTIDE SEQUENCE</scope>
    <source>
        <strain evidence="2">AP13</strain>
    </source>
</reference>
<keyword evidence="3" id="KW-1185">Reference proteome</keyword>
<protein>
    <submittedName>
        <fullName evidence="2">Uncharacterized protein</fullName>
    </submittedName>
</protein>
<feature type="compositionally biased region" description="Basic residues" evidence="1">
    <location>
        <begin position="85"/>
        <end position="95"/>
    </location>
</feature>
<proteinExistence type="predicted"/>
<accession>A0A8T0N6W5</accession>
<dbReference type="Proteomes" id="UP000823388">
    <property type="component" value="Chromosome 9K"/>
</dbReference>
<sequence>MRALSQVAKLWAPPGLLATVQKEKKQKQQLCIICGKAGLRRRKPRAFSLMTAISGHVGRGPDLLRRRTPRPNGPCNDTTPPCSSSKKKKKVKGSV</sequence>